<accession>A0ABQ7R7I0</accession>
<protein>
    <submittedName>
        <fullName evidence="2">Uncharacterized protein</fullName>
    </submittedName>
</protein>
<organism evidence="2 3">
    <name type="scientific">Plutella xylostella</name>
    <name type="common">Diamondback moth</name>
    <name type="synonym">Plutella maculipennis</name>
    <dbReference type="NCBI Taxonomy" id="51655"/>
    <lineage>
        <taxon>Eukaryota</taxon>
        <taxon>Metazoa</taxon>
        <taxon>Ecdysozoa</taxon>
        <taxon>Arthropoda</taxon>
        <taxon>Hexapoda</taxon>
        <taxon>Insecta</taxon>
        <taxon>Pterygota</taxon>
        <taxon>Neoptera</taxon>
        <taxon>Endopterygota</taxon>
        <taxon>Lepidoptera</taxon>
        <taxon>Glossata</taxon>
        <taxon>Ditrysia</taxon>
        <taxon>Yponomeutoidea</taxon>
        <taxon>Plutellidae</taxon>
        <taxon>Plutella</taxon>
    </lineage>
</organism>
<gene>
    <name evidence="2" type="ORF">JYU34_000355</name>
</gene>
<keyword evidence="3" id="KW-1185">Reference proteome</keyword>
<feature type="region of interest" description="Disordered" evidence="1">
    <location>
        <begin position="25"/>
        <end position="62"/>
    </location>
</feature>
<evidence type="ECO:0000313" key="3">
    <source>
        <dbReference type="Proteomes" id="UP000823941"/>
    </source>
</evidence>
<dbReference type="EMBL" id="JAHIBW010000001">
    <property type="protein sequence ID" value="KAG7313254.1"/>
    <property type="molecule type" value="Genomic_DNA"/>
</dbReference>
<dbReference type="Proteomes" id="UP000823941">
    <property type="component" value="Chromosome 1"/>
</dbReference>
<evidence type="ECO:0000256" key="1">
    <source>
        <dbReference type="SAM" id="MobiDB-lite"/>
    </source>
</evidence>
<feature type="compositionally biased region" description="Basic and acidic residues" evidence="1">
    <location>
        <begin position="38"/>
        <end position="47"/>
    </location>
</feature>
<proteinExistence type="predicted"/>
<sequence length="62" mass="7002">MWRRRLRWRAARAGAGCARGAGARHLPFIASPPTPARPEQKVEDMKRQPKRLASTPPRIKST</sequence>
<comment type="caution">
    <text evidence="2">The sequence shown here is derived from an EMBL/GenBank/DDBJ whole genome shotgun (WGS) entry which is preliminary data.</text>
</comment>
<evidence type="ECO:0000313" key="2">
    <source>
        <dbReference type="EMBL" id="KAG7313254.1"/>
    </source>
</evidence>
<name>A0ABQ7R7I0_PLUXY</name>
<reference evidence="2 3" key="1">
    <citation type="submission" date="2021-06" db="EMBL/GenBank/DDBJ databases">
        <title>A haploid diamondback moth (Plutella xylostella L.) genome assembly resolves 31 chromosomes and identifies a diamide resistance mutation.</title>
        <authorList>
            <person name="Ward C.M."/>
            <person name="Perry K.D."/>
            <person name="Baker G."/>
            <person name="Powis K."/>
            <person name="Heckel D.G."/>
            <person name="Baxter S.W."/>
        </authorList>
    </citation>
    <scope>NUCLEOTIDE SEQUENCE [LARGE SCALE GENOMIC DNA]</scope>
    <source>
        <strain evidence="2 3">LV</strain>
        <tissue evidence="2">Single pupa</tissue>
    </source>
</reference>